<protein>
    <submittedName>
        <fullName evidence="2">Uncharacterized protein</fullName>
    </submittedName>
</protein>
<evidence type="ECO:0000313" key="1">
    <source>
        <dbReference type="EMBL" id="GEK88683.1"/>
    </source>
</evidence>
<gene>
    <name evidence="1" type="ORF">APU01nite_07220</name>
    <name evidence="2" type="ORF">SAMN04488100_1294</name>
</gene>
<accession>A0A1H7VZC8</accession>
<dbReference type="STRING" id="426703.SAMN04488100_1294"/>
<evidence type="ECO:0000313" key="2">
    <source>
        <dbReference type="EMBL" id="SEM14682.1"/>
    </source>
</evidence>
<evidence type="ECO:0000313" key="4">
    <source>
        <dbReference type="Proteomes" id="UP000321425"/>
    </source>
</evidence>
<dbReference type="EMBL" id="BJUX01000005">
    <property type="protein sequence ID" value="GEK88683.1"/>
    <property type="molecule type" value="Genomic_DNA"/>
</dbReference>
<dbReference type="OrthoDB" id="2433869at2"/>
<dbReference type="AlphaFoldDB" id="A0A1H7VZC8"/>
<dbReference type="Proteomes" id="UP000321425">
    <property type="component" value="Unassembled WGS sequence"/>
</dbReference>
<dbReference type="RefSeq" id="WP_091489193.1">
    <property type="nucleotide sequence ID" value="NZ_BJUX01000005.1"/>
</dbReference>
<reference evidence="1 4" key="2">
    <citation type="submission" date="2019-07" db="EMBL/GenBank/DDBJ databases">
        <title>Whole genome shotgun sequence of Alkalibacterium putridalgicola NBRC 103243.</title>
        <authorList>
            <person name="Hosoyama A."/>
            <person name="Uohara A."/>
            <person name="Ohji S."/>
            <person name="Ichikawa N."/>
        </authorList>
    </citation>
    <scope>NUCLEOTIDE SEQUENCE [LARGE SCALE GENOMIC DNA]</scope>
    <source>
        <strain evidence="1 4">NBRC 103243</strain>
    </source>
</reference>
<dbReference type="EMBL" id="FOBL01000029">
    <property type="protein sequence ID" value="SEM14682.1"/>
    <property type="molecule type" value="Genomic_DNA"/>
</dbReference>
<sequence length="404" mass="46474">MNKYVKLTSLFLLIALTFIGFSIYKAQASSPYSQMKVVTTEGKPEYIEPVDFFGYVSHSQNFSNSSTIEFDEGSFTYLQEKPFLKRMDHSFDPKLNNLVDNYRTFMRGKSRRPEQYTETDQHLIYAGSKTDVDWNSPFNNQMTISVLDKASDEEEAYSVTIGSDNAYNDIYATYIDYPTLTIFVNRSGVSDTSRNLVYTFDIENPTEALTEVVDLSGYLDKNETLSVSQLSDKTERYIPLKTVRQTVVSDYDFRTETSGYFAYDMQAQEVIEIPPFEEETLLFSDNDTIYVGKPLNESIELYEMNPDDKEMTLLGTLEMATPIMGQEDSSFYSDRFNQSVTILDGKLYTYGQEYVDEVSRPIFQITDVHTQETLFKGTVMPKDMTEAGYTTIEVMEYRLDPSRN</sequence>
<dbReference type="Proteomes" id="UP000198548">
    <property type="component" value="Unassembled WGS sequence"/>
</dbReference>
<proteinExistence type="predicted"/>
<organism evidence="2 3">
    <name type="scientific">Alkalibacterium putridalgicola</name>
    <dbReference type="NCBI Taxonomy" id="426703"/>
    <lineage>
        <taxon>Bacteria</taxon>
        <taxon>Bacillati</taxon>
        <taxon>Bacillota</taxon>
        <taxon>Bacilli</taxon>
        <taxon>Lactobacillales</taxon>
        <taxon>Carnobacteriaceae</taxon>
        <taxon>Alkalibacterium</taxon>
    </lineage>
</organism>
<name>A0A1H7VZC8_9LACT</name>
<keyword evidence="4" id="KW-1185">Reference proteome</keyword>
<reference evidence="2 3" key="1">
    <citation type="submission" date="2016-10" db="EMBL/GenBank/DDBJ databases">
        <authorList>
            <person name="de Groot N.N."/>
        </authorList>
    </citation>
    <scope>NUCLEOTIDE SEQUENCE [LARGE SCALE GENOMIC DNA]</scope>
    <source>
        <strain evidence="2 3">DSM 19182</strain>
    </source>
</reference>
<evidence type="ECO:0000313" key="3">
    <source>
        <dbReference type="Proteomes" id="UP000198548"/>
    </source>
</evidence>